<accession>A0A841RSK5</accession>
<feature type="transmembrane region" description="Helical" evidence="8">
    <location>
        <begin position="197"/>
        <end position="217"/>
    </location>
</feature>
<evidence type="ECO:0000259" key="9">
    <source>
        <dbReference type="PROSITE" id="PS50850"/>
    </source>
</evidence>
<feature type="transmembrane region" description="Helical" evidence="8">
    <location>
        <begin position="165"/>
        <end position="185"/>
    </location>
</feature>
<evidence type="ECO:0000256" key="2">
    <source>
        <dbReference type="ARBA" id="ARBA00008335"/>
    </source>
</evidence>
<dbReference type="InterPro" id="IPR020846">
    <property type="entry name" value="MFS_dom"/>
</dbReference>
<dbReference type="PROSITE" id="PS50850">
    <property type="entry name" value="MFS"/>
    <property type="match status" value="1"/>
</dbReference>
<feature type="transmembrane region" description="Helical" evidence="8">
    <location>
        <begin position="16"/>
        <end position="40"/>
    </location>
</feature>
<keyword evidence="3" id="KW-0813">Transport</keyword>
<comment type="caution">
    <text evidence="10">The sequence shown here is derived from an EMBL/GenBank/DDBJ whole genome shotgun (WGS) entry which is preliminary data.</text>
</comment>
<evidence type="ECO:0000256" key="4">
    <source>
        <dbReference type="ARBA" id="ARBA00022475"/>
    </source>
</evidence>
<dbReference type="InterPro" id="IPR011701">
    <property type="entry name" value="MFS"/>
</dbReference>
<keyword evidence="7 8" id="KW-0472">Membrane</keyword>
<dbReference type="AlphaFoldDB" id="A0A841RSK5"/>
<proteinExistence type="inferred from homology"/>
<feature type="transmembrane region" description="Helical" evidence="8">
    <location>
        <begin position="79"/>
        <end position="101"/>
    </location>
</feature>
<dbReference type="PANTHER" id="PTHR43271:SF2">
    <property type="entry name" value="BLL2771 PROTEIN"/>
    <property type="match status" value="1"/>
</dbReference>
<feature type="transmembrane region" description="Helical" evidence="8">
    <location>
        <begin position="52"/>
        <end position="73"/>
    </location>
</feature>
<feature type="transmembrane region" description="Helical" evidence="8">
    <location>
        <begin position="223"/>
        <end position="240"/>
    </location>
</feature>
<dbReference type="Pfam" id="PF07690">
    <property type="entry name" value="MFS_1"/>
    <property type="match status" value="1"/>
</dbReference>
<reference evidence="10 11" key="1">
    <citation type="submission" date="2020-08" db="EMBL/GenBank/DDBJ databases">
        <title>Genomic Encyclopedia of Type Strains, Phase IV (KMG-IV): sequencing the most valuable type-strain genomes for metagenomic binning, comparative biology and taxonomic classification.</title>
        <authorList>
            <person name="Goeker M."/>
        </authorList>
    </citation>
    <scope>NUCLEOTIDE SEQUENCE [LARGE SCALE GENOMIC DNA]</scope>
    <source>
        <strain evidence="10 11">DSM 11805</strain>
    </source>
</reference>
<organism evidence="10 11">
    <name type="scientific">Gracilibacillus halotolerans</name>
    <dbReference type="NCBI Taxonomy" id="74386"/>
    <lineage>
        <taxon>Bacteria</taxon>
        <taxon>Bacillati</taxon>
        <taxon>Bacillota</taxon>
        <taxon>Bacilli</taxon>
        <taxon>Bacillales</taxon>
        <taxon>Bacillaceae</taxon>
        <taxon>Gracilibacillus</taxon>
    </lineage>
</organism>
<evidence type="ECO:0000256" key="8">
    <source>
        <dbReference type="SAM" id="Phobius"/>
    </source>
</evidence>
<feature type="transmembrane region" description="Helical" evidence="8">
    <location>
        <begin position="252"/>
        <end position="274"/>
    </location>
</feature>
<evidence type="ECO:0000313" key="10">
    <source>
        <dbReference type="EMBL" id="MBB6514306.1"/>
    </source>
</evidence>
<dbReference type="GO" id="GO:0005886">
    <property type="term" value="C:plasma membrane"/>
    <property type="evidence" value="ECO:0007669"/>
    <property type="project" value="UniProtKB-SubCell"/>
</dbReference>
<evidence type="ECO:0000256" key="6">
    <source>
        <dbReference type="ARBA" id="ARBA00022989"/>
    </source>
</evidence>
<keyword evidence="5 8" id="KW-0812">Transmembrane</keyword>
<evidence type="ECO:0000256" key="7">
    <source>
        <dbReference type="ARBA" id="ARBA00023136"/>
    </source>
</evidence>
<comment type="subcellular location">
    <subcellularLocation>
        <location evidence="1">Cell membrane</location>
        <topology evidence="1">Multi-pass membrane protein</topology>
    </subcellularLocation>
</comment>
<dbReference type="EMBL" id="JACHON010000030">
    <property type="protein sequence ID" value="MBB6514306.1"/>
    <property type="molecule type" value="Genomic_DNA"/>
</dbReference>
<dbReference type="GO" id="GO:0022857">
    <property type="term" value="F:transmembrane transporter activity"/>
    <property type="evidence" value="ECO:0007669"/>
    <property type="project" value="InterPro"/>
</dbReference>
<dbReference type="PANTHER" id="PTHR43271">
    <property type="entry name" value="BLL2771 PROTEIN"/>
    <property type="match status" value="1"/>
</dbReference>
<evidence type="ECO:0000313" key="11">
    <source>
        <dbReference type="Proteomes" id="UP000572212"/>
    </source>
</evidence>
<protein>
    <submittedName>
        <fullName evidence="10">Putative MFS family arabinose efflux permease</fullName>
    </submittedName>
</protein>
<evidence type="ECO:0000256" key="3">
    <source>
        <dbReference type="ARBA" id="ARBA00022448"/>
    </source>
</evidence>
<keyword evidence="6 8" id="KW-1133">Transmembrane helix</keyword>
<keyword evidence="4" id="KW-1003">Cell membrane</keyword>
<dbReference type="SUPFAM" id="SSF103473">
    <property type="entry name" value="MFS general substrate transporter"/>
    <property type="match status" value="1"/>
</dbReference>
<evidence type="ECO:0000256" key="5">
    <source>
        <dbReference type="ARBA" id="ARBA00022692"/>
    </source>
</evidence>
<feature type="domain" description="Major facilitator superfamily (MFS) profile" evidence="9">
    <location>
        <begin position="1"/>
        <end position="305"/>
    </location>
</feature>
<evidence type="ECO:0000256" key="1">
    <source>
        <dbReference type="ARBA" id="ARBA00004651"/>
    </source>
</evidence>
<dbReference type="Proteomes" id="UP000572212">
    <property type="component" value="Unassembled WGS sequence"/>
</dbReference>
<sequence length="307" mass="33612">MTIITFAIPLFQQFQWIIILRCFQGLAAATFAPVALALVVDKYSPKKMVTTIGFISSSFLISGIVGQLFSSYIAQQLGWAYVFYYSGIIYLFTVLVVLFLIPKTDIKQTDNNWRDMVGGFLKLFKKRGLIYAYTITITLLLSFVAYYTILGEYLTEIFMLGEDNILYVRLVGIIGMLFAPFAGILSNRLGLLPILRGGLFLATLGVILSGISTNIYFVVSSSVVFVTGIALTVPTLISLVGKLGGRNHGIAVSLYAFILFVGASLGPIVAVTIMNIGNNFMTFILLASIIIISLVVSFLLRGDYSTS</sequence>
<comment type="similarity">
    <text evidence="2">Belongs to the major facilitator superfamily.</text>
</comment>
<gene>
    <name evidence="10" type="ORF">GGQ92_003129</name>
</gene>
<keyword evidence="11" id="KW-1185">Reference proteome</keyword>
<name>A0A841RSK5_9BACI</name>
<dbReference type="Gene3D" id="1.20.1250.20">
    <property type="entry name" value="MFS general substrate transporter like domains"/>
    <property type="match status" value="1"/>
</dbReference>
<dbReference type="InterPro" id="IPR036259">
    <property type="entry name" value="MFS_trans_sf"/>
</dbReference>
<feature type="transmembrane region" description="Helical" evidence="8">
    <location>
        <begin position="130"/>
        <end position="150"/>
    </location>
</feature>
<feature type="transmembrane region" description="Helical" evidence="8">
    <location>
        <begin position="280"/>
        <end position="300"/>
    </location>
</feature>